<comment type="caution">
    <text evidence="2">The sequence shown here is derived from an EMBL/GenBank/DDBJ whole genome shotgun (WGS) entry which is preliminary data.</text>
</comment>
<evidence type="ECO:0000259" key="1">
    <source>
        <dbReference type="Pfam" id="PF12706"/>
    </source>
</evidence>
<dbReference type="InterPro" id="IPR036866">
    <property type="entry name" value="RibonucZ/Hydroxyglut_hydro"/>
</dbReference>
<dbReference type="AlphaFoldDB" id="U2XP66"/>
<dbReference type="STRING" id="1397666.RS24_00843"/>
<dbReference type="Pfam" id="PF12706">
    <property type="entry name" value="Lactamase_B_2"/>
    <property type="match status" value="1"/>
</dbReference>
<dbReference type="eggNOG" id="COG2220">
    <property type="taxonomic scope" value="Bacteria"/>
</dbReference>
<gene>
    <name evidence="2" type="ORF">RS24_00843</name>
</gene>
<dbReference type="SUPFAM" id="SSF56281">
    <property type="entry name" value="Metallo-hydrolase/oxidoreductase"/>
    <property type="match status" value="1"/>
</dbReference>
<protein>
    <submittedName>
        <fullName evidence="2">SmpA-OmlA domain-containing protein</fullName>
    </submittedName>
</protein>
<dbReference type="GO" id="GO:0005737">
    <property type="term" value="C:cytoplasm"/>
    <property type="evidence" value="ECO:0007669"/>
    <property type="project" value="TreeGrafter"/>
</dbReference>
<evidence type="ECO:0000313" key="2">
    <source>
        <dbReference type="EMBL" id="ERL46927.1"/>
    </source>
</evidence>
<sequence>MKKIIKVILLIVSCDLIFVSCTFENRAITSAPYHHIEGGYRNPPDSPERESSIFTRLSFFSKMVLGLTDGMGDIIPQEHVQISSKALKDFKAYGEADAITWIGHASFLVRLDGIVVLTDPIFSKRASPVSWAGPERLFPPGLQIEDLPDIDILVISHAHYDHLDTHTLDRLPNRETITALVPLGLGKYFIERNFGKVIEMDWYDEFELPSNSGRFRLTAYPAVHWSSRSLFDINETLWMSFGFSAGGHSVFHSGDTETHSYVFKEIGKHMAKRHGGCDVGLMSIGAYAPRKMMKGSHMTPEGGVQLGREIGCQKLVPMHWGTFTLSLEPAEEPYARFREAAGLATLRMKIGETLGLDALSMSQENTGLK</sequence>
<accession>U2XP66</accession>
<dbReference type="OrthoDB" id="9805728at2"/>
<dbReference type="PANTHER" id="PTHR15032:SF36">
    <property type="entry name" value="METALLO-BETA-LACTAMASE DOMAIN-CONTAINING PROTEIN"/>
    <property type="match status" value="1"/>
</dbReference>
<reference evidence="2 3" key="1">
    <citation type="journal article" date="2014" name="FEMS Microbiol. Ecol.">
        <title>Genomic differentiation among two strains of the PS1 clade isolated from geographically separated marine habitats.</title>
        <authorList>
            <person name="Jimenez-Infante F."/>
            <person name="Ngugi D.K."/>
            <person name="Alam I."/>
            <person name="Rashid M."/>
            <person name="Baalawi W."/>
            <person name="Kamau A.A."/>
            <person name="Bajic V.B."/>
            <person name="Stingl U."/>
        </authorList>
    </citation>
    <scope>NUCLEOTIDE SEQUENCE [LARGE SCALE GENOMIC DNA]</scope>
    <source>
        <strain evidence="2 3">RS24</strain>
    </source>
</reference>
<organism evidence="2 3">
    <name type="scientific">Candidatus Micropelagius thuwalensis</name>
    <dbReference type="NCBI Taxonomy" id="1397666"/>
    <lineage>
        <taxon>Bacteria</taxon>
        <taxon>Pseudomonadati</taxon>
        <taxon>Pseudomonadota</taxon>
        <taxon>Alphaproteobacteria</taxon>
        <taxon>PS1 clade</taxon>
        <taxon>Candidatus Micropelagius</taxon>
    </lineage>
</organism>
<feature type="domain" description="Metallo-beta-lactamase" evidence="1">
    <location>
        <begin position="116"/>
        <end position="320"/>
    </location>
</feature>
<dbReference type="Proteomes" id="UP000016762">
    <property type="component" value="Unassembled WGS sequence"/>
</dbReference>
<evidence type="ECO:0000313" key="3">
    <source>
        <dbReference type="Proteomes" id="UP000016762"/>
    </source>
</evidence>
<dbReference type="PANTHER" id="PTHR15032">
    <property type="entry name" value="N-ACYL-PHOSPHATIDYLETHANOLAMINE-HYDROLYZING PHOSPHOLIPASE D"/>
    <property type="match status" value="1"/>
</dbReference>
<proteinExistence type="predicted"/>
<dbReference type="Gene3D" id="3.60.15.10">
    <property type="entry name" value="Ribonuclease Z/Hydroxyacylglutathione hydrolase-like"/>
    <property type="match status" value="1"/>
</dbReference>
<dbReference type="InterPro" id="IPR001279">
    <property type="entry name" value="Metallo-B-lactamas"/>
</dbReference>
<dbReference type="EMBL" id="AWXE01000003">
    <property type="protein sequence ID" value="ERL46927.1"/>
    <property type="molecule type" value="Genomic_DNA"/>
</dbReference>
<keyword evidence="3" id="KW-1185">Reference proteome</keyword>
<name>U2XP66_9PROT</name>
<dbReference type="RefSeq" id="WP_021776880.1">
    <property type="nucleotide sequence ID" value="NZ_AWXE01000003.1"/>
</dbReference>
<dbReference type="PATRIC" id="fig|1397666.3.peg.774"/>